<dbReference type="InParanoid" id="A0A3P9A9Q4"/>
<dbReference type="PANTHER" id="PTHR12112:SF21">
    <property type="entry name" value="BCL-2_ADENOVIRUS E1B 19 KDA-INTERACTING PROTEIN 2-LIKE PROTEIN"/>
    <property type="match status" value="1"/>
</dbReference>
<reference evidence="5" key="2">
    <citation type="submission" date="2020-02" db="EMBL/GenBank/DDBJ databases">
        <title>Esox lucius (northern pike) genome, fEsoLuc1, primary haplotype.</title>
        <authorList>
            <person name="Myers G."/>
            <person name="Karagic N."/>
            <person name="Meyer A."/>
            <person name="Pippel M."/>
            <person name="Reichard M."/>
            <person name="Winkler S."/>
            <person name="Tracey A."/>
            <person name="Sims Y."/>
            <person name="Howe K."/>
            <person name="Rhie A."/>
            <person name="Formenti G."/>
            <person name="Durbin R."/>
            <person name="Fedrigo O."/>
            <person name="Jarvis E.D."/>
        </authorList>
    </citation>
    <scope>NUCLEOTIDE SEQUENCE [LARGE SCALE GENOMIC DNA]</scope>
</reference>
<organism evidence="5 6">
    <name type="scientific">Esox lucius</name>
    <name type="common">Northern pike</name>
    <dbReference type="NCBI Taxonomy" id="8010"/>
    <lineage>
        <taxon>Eukaryota</taxon>
        <taxon>Metazoa</taxon>
        <taxon>Chordata</taxon>
        <taxon>Craniata</taxon>
        <taxon>Vertebrata</taxon>
        <taxon>Euteleostomi</taxon>
        <taxon>Actinopterygii</taxon>
        <taxon>Neopterygii</taxon>
        <taxon>Teleostei</taxon>
        <taxon>Protacanthopterygii</taxon>
        <taxon>Esociformes</taxon>
        <taxon>Esocidae</taxon>
        <taxon>Esox</taxon>
    </lineage>
</organism>
<dbReference type="GeneTree" id="ENSGT00940000165419"/>
<feature type="domain" description="CRAL-TRIO" evidence="4">
    <location>
        <begin position="237"/>
        <end position="394"/>
    </location>
</feature>
<dbReference type="SUPFAM" id="SSF52087">
    <property type="entry name" value="CRAL/TRIO domain"/>
    <property type="match status" value="1"/>
</dbReference>
<reference evidence="6" key="1">
    <citation type="journal article" date="2014" name="PLoS ONE">
        <title>The genome and linkage map of the northern pike (Esox lucius): conserved synteny revealed between the salmonid sister group and the Neoteleostei.</title>
        <authorList>
            <person name="Rondeau E.B."/>
            <person name="Minkley D.R."/>
            <person name="Leong J.S."/>
            <person name="Messmer A.M."/>
            <person name="Jantzen J.R."/>
            <person name="von Schalburg K.R."/>
            <person name="Lemon C."/>
            <person name="Bird N.H."/>
            <person name="Koop B.F."/>
        </authorList>
    </citation>
    <scope>NUCLEOTIDE SEQUENCE</scope>
</reference>
<dbReference type="AlphaFoldDB" id="A0A3P9A9Q4"/>
<name>A0A3P9A9Q4_ESOLU</name>
<dbReference type="RefSeq" id="XP_010872023.2">
    <property type="nucleotide sequence ID" value="XM_010873721.5"/>
</dbReference>
<dbReference type="FunFam" id="3.40.525.10:FF:000001">
    <property type="entry name" value="BCL2/adenovirus E1B protein-interacting protein 2"/>
    <property type="match status" value="1"/>
</dbReference>
<dbReference type="GO" id="GO:0006915">
    <property type="term" value="P:apoptotic process"/>
    <property type="evidence" value="ECO:0007669"/>
    <property type="project" value="TreeGrafter"/>
</dbReference>
<comment type="subcellular location">
    <subcellularLocation>
        <location evidence="1">Cytoplasm</location>
    </subcellularLocation>
</comment>
<dbReference type="KEGG" id="els:105012705"/>
<dbReference type="OMA" id="TGCLMET"/>
<dbReference type="SMART" id="SM00516">
    <property type="entry name" value="SEC14"/>
    <property type="match status" value="1"/>
</dbReference>
<reference evidence="5" key="4">
    <citation type="submission" date="2025-09" db="UniProtKB">
        <authorList>
            <consortium name="Ensembl"/>
        </authorList>
    </citation>
    <scope>IDENTIFICATION</scope>
</reference>
<sequence>MRLRHEFSKALTVTYFRRKLSHYSYCTFPKTSPSWLARELNTVHKEISKNLHSNNMKQREEEQEEEEDIPIPRSSTSNADCNDEVLKKSKFTQGRPAAPPRSLSLTGSRPRLRRLVAPALSLTLDRSDSTVSDDYATAALSPSPDDEDLGLDIDLDAMETPSDSESLHFPGQDLDLEDDLLNLGMKSARHKPCSGSVPEEMGVGCLDHDQVDSQGTRWRRFCTGDPPQESLVNMSVLEPYLRVLSHGGYYGDESNDIIVFSSCYLPQNTSENYHVVMDNLFRYLVGTLDLMVEENYVIVYLCAMAERNKLPTIGWLRECYTTIDKRLRKNLQSLYVVHPTWYIKALITIIKPFLSSKFSRKLQFVGSLQQLSEHIPTERVQIPDCVRQVDENMYR</sequence>
<dbReference type="PROSITE" id="PS50191">
    <property type="entry name" value="CRAL_TRIO"/>
    <property type="match status" value="1"/>
</dbReference>
<dbReference type="PANTHER" id="PTHR12112">
    <property type="entry name" value="BNIP - RELATED"/>
    <property type="match status" value="1"/>
</dbReference>
<keyword evidence="6" id="KW-1185">Reference proteome</keyword>
<dbReference type="Gene3D" id="3.40.525.10">
    <property type="entry name" value="CRAL-TRIO lipid binding domain"/>
    <property type="match status" value="1"/>
</dbReference>
<dbReference type="OrthoDB" id="19923at2759"/>
<dbReference type="Bgee" id="ENSELUG00000017115">
    <property type="expression patterns" value="Expressed in nose and 5 other cell types or tissues"/>
</dbReference>
<evidence type="ECO:0000313" key="6">
    <source>
        <dbReference type="Proteomes" id="UP000265140"/>
    </source>
</evidence>
<dbReference type="Pfam" id="PF13716">
    <property type="entry name" value="CRAL_TRIO_2"/>
    <property type="match status" value="1"/>
</dbReference>
<dbReference type="GO" id="GO:0005737">
    <property type="term" value="C:cytoplasm"/>
    <property type="evidence" value="ECO:0007669"/>
    <property type="project" value="UniProtKB-SubCell"/>
</dbReference>
<evidence type="ECO:0000256" key="1">
    <source>
        <dbReference type="ARBA" id="ARBA00004496"/>
    </source>
</evidence>
<dbReference type="InterPro" id="IPR022181">
    <property type="entry name" value="Bcl2-/adenovirus-E1B"/>
</dbReference>
<evidence type="ECO:0000256" key="2">
    <source>
        <dbReference type="ARBA" id="ARBA00022490"/>
    </source>
</evidence>
<protein>
    <recommendedName>
        <fullName evidence="4">CRAL-TRIO domain-containing protein</fullName>
    </recommendedName>
</protein>
<dbReference type="Proteomes" id="UP000265140">
    <property type="component" value="Chromosome 10"/>
</dbReference>
<dbReference type="InterPro" id="IPR001251">
    <property type="entry name" value="CRAL-TRIO_dom"/>
</dbReference>
<dbReference type="Ensembl" id="ENSELUT00000027001.3">
    <property type="protein sequence ID" value="ENSELUP00000037455.2"/>
    <property type="gene ID" value="ENSELUG00000017115.3"/>
</dbReference>
<dbReference type="CDD" id="cd00170">
    <property type="entry name" value="SEC14"/>
    <property type="match status" value="1"/>
</dbReference>
<keyword evidence="2" id="KW-0963">Cytoplasm</keyword>
<dbReference type="Pfam" id="PF12496">
    <property type="entry name" value="BNIP2"/>
    <property type="match status" value="1"/>
</dbReference>
<evidence type="ECO:0000256" key="3">
    <source>
        <dbReference type="SAM" id="MobiDB-lite"/>
    </source>
</evidence>
<dbReference type="InterPro" id="IPR036865">
    <property type="entry name" value="CRAL-TRIO_dom_sf"/>
</dbReference>
<feature type="region of interest" description="Disordered" evidence="3">
    <location>
        <begin position="48"/>
        <end position="110"/>
    </location>
</feature>
<proteinExistence type="predicted"/>
<evidence type="ECO:0000313" key="5">
    <source>
        <dbReference type="Ensembl" id="ENSELUP00000037455.2"/>
    </source>
</evidence>
<accession>A0A3P9A9Q4</accession>
<reference evidence="5" key="3">
    <citation type="submission" date="2025-08" db="UniProtKB">
        <authorList>
            <consortium name="Ensembl"/>
        </authorList>
    </citation>
    <scope>IDENTIFICATION</scope>
</reference>
<evidence type="ECO:0000259" key="4">
    <source>
        <dbReference type="PROSITE" id="PS50191"/>
    </source>
</evidence>
<dbReference type="GeneID" id="105012705"/>